<proteinExistence type="predicted"/>
<dbReference type="RefSeq" id="WP_153342569.1">
    <property type="nucleotide sequence ID" value="NZ_WEGI01000006.1"/>
</dbReference>
<evidence type="ECO:0000313" key="2">
    <source>
        <dbReference type="Proteomes" id="UP000431401"/>
    </source>
</evidence>
<dbReference type="EMBL" id="WEGI01000006">
    <property type="protein sequence ID" value="MQY27452.1"/>
    <property type="molecule type" value="Genomic_DNA"/>
</dbReference>
<name>A0A7K0DQ04_9NOCA</name>
<evidence type="ECO:0000313" key="1">
    <source>
        <dbReference type="EMBL" id="MQY27452.1"/>
    </source>
</evidence>
<keyword evidence="2" id="KW-1185">Reference proteome</keyword>
<accession>A0A7K0DQ04</accession>
<organism evidence="1 2">
    <name type="scientific">Nocardia aurantia</name>
    <dbReference type="NCBI Taxonomy" id="2585199"/>
    <lineage>
        <taxon>Bacteria</taxon>
        <taxon>Bacillati</taxon>
        <taxon>Actinomycetota</taxon>
        <taxon>Actinomycetes</taxon>
        <taxon>Mycobacteriales</taxon>
        <taxon>Nocardiaceae</taxon>
        <taxon>Nocardia</taxon>
    </lineage>
</organism>
<comment type="caution">
    <text evidence="1">The sequence shown here is derived from an EMBL/GenBank/DDBJ whole genome shotgun (WGS) entry which is preliminary data.</text>
</comment>
<dbReference type="OrthoDB" id="4555107at2"/>
<protein>
    <submittedName>
        <fullName evidence="1">Uncharacterized protein</fullName>
    </submittedName>
</protein>
<gene>
    <name evidence="1" type="ORF">NRB56_30350</name>
</gene>
<dbReference type="Proteomes" id="UP000431401">
    <property type="component" value="Unassembled WGS sequence"/>
</dbReference>
<sequence length="153" mass="15845">MTQTTVAVYAVGEGGATGQRLGAATLVDPEYALVDPPLNRQLANDFPALRAGVFAAAEGVAEVIDIAHIHVIPEAPELVLLQLVSASAAPARDMPIVPGRNEGGVPSPEPTRAEVIAALRLVLADAPPPPPAGSPVSFVNDPIRWLLHLFGND</sequence>
<dbReference type="AlphaFoldDB" id="A0A7K0DQ04"/>
<reference evidence="1 2" key="1">
    <citation type="submission" date="2019-10" db="EMBL/GenBank/DDBJ databases">
        <title>Nocardia macrotermitis sp. nov. and Nocardia aurantia sp. nov., isolated from the gut of fungus growing-termite Macrotermes natalensis.</title>
        <authorList>
            <person name="Benndorf R."/>
            <person name="Schwitalla J."/>
            <person name="Martin K."/>
            <person name="De Beer W."/>
            <person name="Kaster A.-K."/>
            <person name="Vollmers J."/>
            <person name="Poulsen M."/>
            <person name="Beemelmanns C."/>
        </authorList>
    </citation>
    <scope>NUCLEOTIDE SEQUENCE [LARGE SCALE GENOMIC DNA]</scope>
    <source>
        <strain evidence="1 2">RB56</strain>
    </source>
</reference>